<proteinExistence type="predicted"/>
<dbReference type="Proteomes" id="UP000521872">
    <property type="component" value="Unassembled WGS sequence"/>
</dbReference>
<evidence type="ECO:0000313" key="2">
    <source>
        <dbReference type="EMBL" id="KAF4614519.1"/>
    </source>
</evidence>
<evidence type="ECO:0000313" key="3">
    <source>
        <dbReference type="Proteomes" id="UP000521872"/>
    </source>
</evidence>
<feature type="compositionally biased region" description="Polar residues" evidence="1">
    <location>
        <begin position="1"/>
        <end position="14"/>
    </location>
</feature>
<comment type="caution">
    <text evidence="2">The sequence shown here is derived from an EMBL/GenBank/DDBJ whole genome shotgun (WGS) entry which is preliminary data.</text>
</comment>
<dbReference type="SUPFAM" id="SSF52047">
    <property type="entry name" value="RNI-like"/>
    <property type="match status" value="1"/>
</dbReference>
<evidence type="ECO:0000256" key="1">
    <source>
        <dbReference type="SAM" id="MobiDB-lite"/>
    </source>
</evidence>
<feature type="region of interest" description="Disordered" evidence="1">
    <location>
        <begin position="167"/>
        <end position="198"/>
    </location>
</feature>
<feature type="region of interest" description="Disordered" evidence="1">
    <location>
        <begin position="1"/>
        <end position="60"/>
    </location>
</feature>
<organism evidence="2 3">
    <name type="scientific">Agrocybe pediades</name>
    <dbReference type="NCBI Taxonomy" id="84607"/>
    <lineage>
        <taxon>Eukaryota</taxon>
        <taxon>Fungi</taxon>
        <taxon>Dikarya</taxon>
        <taxon>Basidiomycota</taxon>
        <taxon>Agaricomycotina</taxon>
        <taxon>Agaricomycetes</taxon>
        <taxon>Agaricomycetidae</taxon>
        <taxon>Agaricales</taxon>
        <taxon>Agaricineae</taxon>
        <taxon>Strophariaceae</taxon>
        <taxon>Agrocybe</taxon>
    </lineage>
</organism>
<gene>
    <name evidence="2" type="ORF">D9613_003129</name>
</gene>
<feature type="compositionally biased region" description="Polar residues" evidence="1">
    <location>
        <begin position="175"/>
        <end position="189"/>
    </location>
</feature>
<accession>A0A8H4VNP7</accession>
<dbReference type="EMBL" id="JAACJL010000044">
    <property type="protein sequence ID" value="KAF4614519.1"/>
    <property type="molecule type" value="Genomic_DNA"/>
</dbReference>
<keyword evidence="3" id="KW-1185">Reference proteome</keyword>
<name>A0A8H4VNP7_9AGAR</name>
<dbReference type="AlphaFoldDB" id="A0A8H4VNP7"/>
<reference evidence="2 3" key="1">
    <citation type="submission" date="2019-12" db="EMBL/GenBank/DDBJ databases">
        <authorList>
            <person name="Floudas D."/>
            <person name="Bentzer J."/>
            <person name="Ahren D."/>
            <person name="Johansson T."/>
            <person name="Persson P."/>
            <person name="Tunlid A."/>
        </authorList>
    </citation>
    <scope>NUCLEOTIDE SEQUENCE [LARGE SCALE GENOMIC DNA]</scope>
    <source>
        <strain evidence="2 3">CBS 102.39</strain>
    </source>
</reference>
<protein>
    <submittedName>
        <fullName evidence="2">Uncharacterized protein</fullName>
    </submittedName>
</protein>
<sequence length="313" mass="35188">MHLSSSRSFNSPTLPTGLLFSDRHSPLDEDASAPPSPAAPQTYSGPAPPKSWQPTQHDVRDTPEWRAKALEIVASRLGNFTNLARVPSLALLCVKIIISEGSNNKEFLEEILPYIPGHLRRDIIRHCAIHEPLPEWKLYALFNQQGHVDGEILVMGPSASLDDHHLLRATHSPGDDSNNPQQVDQSPQVVTRDWEEDEPSEHDIHTLILVSTRLSTSVLTSFPPTITLLCLVNLPSSVPLHRLVKLCPLLVLLDLSYNYWLNDAVGKATFALERIEWSRWNHIEILGLRDCYVSSTLVQKINKGRWDDVQIIR</sequence>